<dbReference type="Proteomes" id="UP000219452">
    <property type="component" value="Unassembled WGS sequence"/>
</dbReference>
<evidence type="ECO:0000256" key="5">
    <source>
        <dbReference type="ARBA" id="ARBA00023004"/>
    </source>
</evidence>
<evidence type="ECO:0000256" key="1">
    <source>
        <dbReference type="ARBA" id="ARBA00022617"/>
    </source>
</evidence>
<name>A0A286GMG0_9BACT</name>
<dbReference type="SUPFAM" id="SSF50022">
    <property type="entry name" value="ISP domain"/>
    <property type="match status" value="1"/>
</dbReference>
<keyword evidence="2" id="KW-0001">2Fe-2S</keyword>
<sequence>MARAYARASSKSIDMETLTIHKDEITWQLACPTSHIPENGGACVLLGGRQIAIFNFTRRGEWYATENECPHRQQMALSRGMIGSQGDEPKVACPFHKKTFSLQSGECLNDDGYKIATFPIKVVDDMVYIGV</sequence>
<dbReference type="CDD" id="cd03529">
    <property type="entry name" value="Rieske_NirD"/>
    <property type="match status" value="1"/>
</dbReference>
<reference evidence="10" key="1">
    <citation type="submission" date="2017-09" db="EMBL/GenBank/DDBJ databases">
        <authorList>
            <person name="Varghese N."/>
            <person name="Submissions S."/>
        </authorList>
    </citation>
    <scope>NUCLEOTIDE SEQUENCE [LARGE SCALE GENOMIC DNA]</scope>
    <source>
        <strain evidence="10">DSM 29961</strain>
    </source>
</reference>
<proteinExistence type="predicted"/>
<evidence type="ECO:0000256" key="4">
    <source>
        <dbReference type="ARBA" id="ARBA00023002"/>
    </source>
</evidence>
<dbReference type="EMBL" id="OCNH01000006">
    <property type="protein sequence ID" value="SOD96723.1"/>
    <property type="molecule type" value="Genomic_DNA"/>
</dbReference>
<evidence type="ECO:0000313" key="10">
    <source>
        <dbReference type="Proteomes" id="UP000219452"/>
    </source>
</evidence>
<accession>A0A286GMG0</accession>
<dbReference type="Gene3D" id="2.102.10.10">
    <property type="entry name" value="Rieske [2Fe-2S] iron-sulphur domain"/>
    <property type="match status" value="1"/>
</dbReference>
<dbReference type="PROSITE" id="PS51300">
    <property type="entry name" value="NIRD"/>
    <property type="match status" value="1"/>
</dbReference>
<keyword evidence="1" id="KW-0349">Heme</keyword>
<gene>
    <name evidence="9" type="ORF">SAMN06269250_5463</name>
</gene>
<keyword evidence="10" id="KW-1185">Reference proteome</keyword>
<dbReference type="NCBIfam" id="TIGR02378">
    <property type="entry name" value="nirD_assim_sml"/>
    <property type="match status" value="1"/>
</dbReference>
<keyword evidence="4" id="KW-0560">Oxidoreductase</keyword>
<keyword evidence="7" id="KW-0534">Nitrate assimilation</keyword>
<dbReference type="GO" id="GO:0051537">
    <property type="term" value="F:2 iron, 2 sulfur cluster binding"/>
    <property type="evidence" value="ECO:0007669"/>
    <property type="project" value="UniProtKB-KW"/>
</dbReference>
<organism evidence="9 10">
    <name type="scientific">Spirosoma fluviale</name>
    <dbReference type="NCBI Taxonomy" id="1597977"/>
    <lineage>
        <taxon>Bacteria</taxon>
        <taxon>Pseudomonadati</taxon>
        <taxon>Bacteroidota</taxon>
        <taxon>Cytophagia</taxon>
        <taxon>Cytophagales</taxon>
        <taxon>Cytophagaceae</taxon>
        <taxon>Spirosoma</taxon>
    </lineage>
</organism>
<dbReference type="PANTHER" id="PTHR43809:SF1">
    <property type="entry name" value="NITRITE REDUCTASE (NADH) LARGE SUBUNIT"/>
    <property type="match status" value="1"/>
</dbReference>
<feature type="domain" description="Rieske" evidence="8">
    <location>
        <begin position="28"/>
        <end position="129"/>
    </location>
</feature>
<dbReference type="GO" id="GO:0042128">
    <property type="term" value="P:nitrate assimilation"/>
    <property type="evidence" value="ECO:0007669"/>
    <property type="project" value="UniProtKB-KW"/>
</dbReference>
<evidence type="ECO:0000256" key="3">
    <source>
        <dbReference type="ARBA" id="ARBA00022723"/>
    </source>
</evidence>
<keyword evidence="6" id="KW-0411">Iron-sulfur</keyword>
<dbReference type="PANTHER" id="PTHR43809">
    <property type="entry name" value="NITRITE REDUCTASE (NADH) LARGE SUBUNIT"/>
    <property type="match status" value="1"/>
</dbReference>
<protein>
    <submittedName>
        <fullName evidence="9">Assimilatory nitrite reductase (NAD(P)H) small subunit</fullName>
    </submittedName>
</protein>
<dbReference type="GO" id="GO:0046872">
    <property type="term" value="F:metal ion binding"/>
    <property type="evidence" value="ECO:0007669"/>
    <property type="project" value="UniProtKB-KW"/>
</dbReference>
<dbReference type="Pfam" id="PF13806">
    <property type="entry name" value="Rieske_2"/>
    <property type="match status" value="1"/>
</dbReference>
<dbReference type="InterPro" id="IPR017941">
    <property type="entry name" value="Rieske_2Fe-2S"/>
</dbReference>
<dbReference type="InterPro" id="IPR012748">
    <property type="entry name" value="Rieske-like_NirD"/>
</dbReference>
<keyword evidence="5" id="KW-0408">Iron</keyword>
<evidence type="ECO:0000259" key="8">
    <source>
        <dbReference type="PROSITE" id="PS51296"/>
    </source>
</evidence>
<dbReference type="PROSITE" id="PS51296">
    <property type="entry name" value="RIESKE"/>
    <property type="match status" value="1"/>
</dbReference>
<dbReference type="GO" id="GO:0008942">
    <property type="term" value="F:nitrite reductase [NAD(P)H] activity"/>
    <property type="evidence" value="ECO:0007669"/>
    <property type="project" value="InterPro"/>
</dbReference>
<evidence type="ECO:0000256" key="7">
    <source>
        <dbReference type="ARBA" id="ARBA00023063"/>
    </source>
</evidence>
<evidence type="ECO:0000313" key="9">
    <source>
        <dbReference type="EMBL" id="SOD96723.1"/>
    </source>
</evidence>
<dbReference type="InterPro" id="IPR036922">
    <property type="entry name" value="Rieske_2Fe-2S_sf"/>
</dbReference>
<dbReference type="AlphaFoldDB" id="A0A286GMG0"/>
<keyword evidence="3" id="KW-0479">Metal-binding</keyword>
<evidence type="ECO:0000256" key="2">
    <source>
        <dbReference type="ARBA" id="ARBA00022714"/>
    </source>
</evidence>
<evidence type="ECO:0000256" key="6">
    <source>
        <dbReference type="ARBA" id="ARBA00023014"/>
    </source>
</evidence>
<dbReference type="InterPro" id="IPR052034">
    <property type="entry name" value="NasD-like"/>
</dbReference>